<feature type="coiled-coil region" evidence="1">
    <location>
        <begin position="79"/>
        <end position="106"/>
    </location>
</feature>
<reference evidence="4" key="1">
    <citation type="submission" date="2017-02" db="UniProtKB">
        <authorList>
            <consortium name="WormBaseParasite"/>
        </authorList>
    </citation>
    <scope>IDENTIFICATION</scope>
</reference>
<feature type="compositionally biased region" description="Polar residues" evidence="2">
    <location>
        <begin position="440"/>
        <end position="451"/>
    </location>
</feature>
<keyword evidence="3" id="KW-1185">Reference proteome</keyword>
<protein>
    <submittedName>
        <fullName evidence="4">DUF5741 domain-containing protein</fullName>
    </submittedName>
</protein>
<dbReference type="AlphaFoldDB" id="A0A0N4Z742"/>
<sequence>MTSTPTEDELFVEVVKKTWENMSAAVGKIGEDFNKLQRKRVPYSEMDGNFNVEISSIDHLYDLSMDEVCQLYQQEKISNANKARSNDMLTRRKNELEDRIAVAETICTAQKNLIIRLNDTLGEMFKSLSEHESSRIQKAREWKNKVTSLEGTVAFFTKENGEMRDKIQQLMDTQWKKDKELLECNNKLMNEENEKRSLKAEYDKLMMNHKTLQDDKENLQARYDESVRRNNDMNQASSKIREEMQNISEELRLAQERIDIEKQTCLNVVESKEIEFERKLNAEKENIEREANRQMSSLQKRHSEEISRLRTDIDRILNEAKLNEDALVKERNILARRLAECEDILENHEKRFNQKFQRKLANKYCEIVSDLQQCNLPKPKIDTARSVPSRYAETCLNELRGEPLSRPGTSSSKENERREKLREIFHQVIEPKMPSRGIQKRSSSATTNIRK</sequence>
<organism evidence="3 4">
    <name type="scientific">Parastrongyloides trichosuri</name>
    <name type="common">Possum-specific nematode worm</name>
    <dbReference type="NCBI Taxonomy" id="131310"/>
    <lineage>
        <taxon>Eukaryota</taxon>
        <taxon>Metazoa</taxon>
        <taxon>Ecdysozoa</taxon>
        <taxon>Nematoda</taxon>
        <taxon>Chromadorea</taxon>
        <taxon>Rhabditida</taxon>
        <taxon>Tylenchina</taxon>
        <taxon>Panagrolaimomorpha</taxon>
        <taxon>Strongyloidoidea</taxon>
        <taxon>Strongyloididae</taxon>
        <taxon>Parastrongyloides</taxon>
    </lineage>
</organism>
<evidence type="ECO:0000256" key="2">
    <source>
        <dbReference type="SAM" id="MobiDB-lite"/>
    </source>
</evidence>
<evidence type="ECO:0000313" key="3">
    <source>
        <dbReference type="Proteomes" id="UP000038045"/>
    </source>
</evidence>
<feature type="region of interest" description="Disordered" evidence="2">
    <location>
        <begin position="400"/>
        <end position="451"/>
    </location>
</feature>
<keyword evidence="1" id="KW-0175">Coiled coil</keyword>
<name>A0A0N4Z742_PARTI</name>
<feature type="coiled-coil region" evidence="1">
    <location>
        <begin position="181"/>
        <end position="351"/>
    </location>
</feature>
<evidence type="ECO:0000256" key="1">
    <source>
        <dbReference type="SAM" id="Coils"/>
    </source>
</evidence>
<evidence type="ECO:0000313" key="4">
    <source>
        <dbReference type="WBParaSite" id="PTRK_0000299600.1"/>
    </source>
</evidence>
<proteinExistence type="predicted"/>
<accession>A0A0N4Z742</accession>
<dbReference type="WBParaSite" id="PTRK_0000299600.1">
    <property type="protein sequence ID" value="PTRK_0000299600.1"/>
    <property type="gene ID" value="PTRK_0000299600"/>
</dbReference>
<dbReference type="Proteomes" id="UP000038045">
    <property type="component" value="Unplaced"/>
</dbReference>
<feature type="compositionally biased region" description="Basic and acidic residues" evidence="2">
    <location>
        <begin position="413"/>
        <end position="425"/>
    </location>
</feature>